<dbReference type="Gene3D" id="3.30.450.20">
    <property type="entry name" value="PAS domain"/>
    <property type="match status" value="1"/>
</dbReference>
<evidence type="ECO:0000256" key="1">
    <source>
        <dbReference type="ARBA" id="ARBA00000085"/>
    </source>
</evidence>
<evidence type="ECO:0000256" key="8">
    <source>
        <dbReference type="ARBA" id="ARBA00023012"/>
    </source>
</evidence>
<dbReference type="SMART" id="SM00388">
    <property type="entry name" value="HisKA"/>
    <property type="match status" value="1"/>
</dbReference>
<keyword evidence="9" id="KW-0175">Coiled coil</keyword>
<evidence type="ECO:0000259" key="10">
    <source>
        <dbReference type="PROSITE" id="PS50109"/>
    </source>
</evidence>
<evidence type="ECO:0000256" key="7">
    <source>
        <dbReference type="ARBA" id="ARBA00022840"/>
    </source>
</evidence>
<evidence type="ECO:0000256" key="9">
    <source>
        <dbReference type="SAM" id="Coils"/>
    </source>
</evidence>
<dbReference type="CDD" id="cd00082">
    <property type="entry name" value="HisKA"/>
    <property type="match status" value="1"/>
</dbReference>
<dbReference type="Proteomes" id="UP000276223">
    <property type="component" value="Unassembled WGS sequence"/>
</dbReference>
<dbReference type="RefSeq" id="WP_170161760.1">
    <property type="nucleotide sequence ID" value="NZ_RJVA01000013.1"/>
</dbReference>
<evidence type="ECO:0000256" key="6">
    <source>
        <dbReference type="ARBA" id="ARBA00022777"/>
    </source>
</evidence>
<gene>
    <name evidence="12" type="ORF">EDC27_2102</name>
</gene>
<dbReference type="GO" id="GO:0005524">
    <property type="term" value="F:ATP binding"/>
    <property type="evidence" value="ECO:0007669"/>
    <property type="project" value="UniProtKB-KW"/>
</dbReference>
<protein>
    <recommendedName>
        <fullName evidence="2">histidine kinase</fullName>
        <ecNumber evidence="2">2.7.13.3</ecNumber>
    </recommendedName>
</protein>
<dbReference type="PANTHER" id="PTHR43065:SF10">
    <property type="entry name" value="PEROXIDE STRESS-ACTIVATED HISTIDINE KINASE MAK3"/>
    <property type="match status" value="1"/>
</dbReference>
<keyword evidence="5" id="KW-0547">Nucleotide-binding</keyword>
<dbReference type="CDD" id="cd00130">
    <property type="entry name" value="PAS"/>
    <property type="match status" value="1"/>
</dbReference>
<dbReference type="Gene3D" id="3.40.50.720">
    <property type="entry name" value="NAD(P)-binding Rossmann-like Domain"/>
    <property type="match status" value="1"/>
</dbReference>
<dbReference type="SUPFAM" id="SSF51735">
    <property type="entry name" value="NAD(P)-binding Rossmann-fold domains"/>
    <property type="match status" value="1"/>
</dbReference>
<dbReference type="Pfam" id="PF00512">
    <property type="entry name" value="HisKA"/>
    <property type="match status" value="1"/>
</dbReference>
<dbReference type="AlphaFoldDB" id="A0A3N1UQM4"/>
<comment type="catalytic activity">
    <reaction evidence="1">
        <text>ATP + protein L-histidine = ADP + protein N-phospho-L-histidine.</text>
        <dbReference type="EC" id="2.7.13.3"/>
    </reaction>
</comment>
<accession>A0A3N1UQM4</accession>
<evidence type="ECO:0000256" key="5">
    <source>
        <dbReference type="ARBA" id="ARBA00022741"/>
    </source>
</evidence>
<proteinExistence type="predicted"/>
<keyword evidence="4" id="KW-0808">Transferase</keyword>
<dbReference type="PANTHER" id="PTHR43065">
    <property type="entry name" value="SENSOR HISTIDINE KINASE"/>
    <property type="match status" value="1"/>
</dbReference>
<feature type="domain" description="PAS" evidence="11">
    <location>
        <begin position="131"/>
        <end position="176"/>
    </location>
</feature>
<evidence type="ECO:0000259" key="11">
    <source>
        <dbReference type="PROSITE" id="PS50112"/>
    </source>
</evidence>
<evidence type="ECO:0000313" key="12">
    <source>
        <dbReference type="EMBL" id="ROQ90847.1"/>
    </source>
</evidence>
<dbReference type="InterPro" id="IPR003661">
    <property type="entry name" value="HisK_dim/P_dom"/>
</dbReference>
<dbReference type="Gene3D" id="1.10.287.130">
    <property type="match status" value="1"/>
</dbReference>
<dbReference type="PROSITE" id="PS50109">
    <property type="entry name" value="HIS_KIN"/>
    <property type="match status" value="1"/>
</dbReference>
<dbReference type="Pfam" id="PF08448">
    <property type="entry name" value="PAS_4"/>
    <property type="match status" value="1"/>
</dbReference>
<dbReference type="NCBIfam" id="TIGR00229">
    <property type="entry name" value="sensory_box"/>
    <property type="match status" value="1"/>
</dbReference>
<organism evidence="12 13">
    <name type="scientific">Desulfosoma caldarium</name>
    <dbReference type="NCBI Taxonomy" id="610254"/>
    <lineage>
        <taxon>Bacteria</taxon>
        <taxon>Pseudomonadati</taxon>
        <taxon>Thermodesulfobacteriota</taxon>
        <taxon>Syntrophobacteria</taxon>
        <taxon>Syntrophobacterales</taxon>
        <taxon>Syntrophobacteraceae</taxon>
        <taxon>Desulfosoma</taxon>
    </lineage>
</organism>
<dbReference type="InterPro" id="IPR036097">
    <property type="entry name" value="HisK_dim/P_sf"/>
</dbReference>
<dbReference type="InterPro" id="IPR036890">
    <property type="entry name" value="HATPase_C_sf"/>
</dbReference>
<evidence type="ECO:0000256" key="4">
    <source>
        <dbReference type="ARBA" id="ARBA00022679"/>
    </source>
</evidence>
<evidence type="ECO:0000256" key="3">
    <source>
        <dbReference type="ARBA" id="ARBA00022553"/>
    </source>
</evidence>
<dbReference type="EC" id="2.7.13.3" evidence="2"/>
<dbReference type="PROSITE" id="PS50112">
    <property type="entry name" value="PAS"/>
    <property type="match status" value="1"/>
</dbReference>
<dbReference type="SUPFAM" id="SSF55785">
    <property type="entry name" value="PYP-like sensor domain (PAS domain)"/>
    <property type="match status" value="1"/>
</dbReference>
<dbReference type="GO" id="GO:0000155">
    <property type="term" value="F:phosphorelay sensor kinase activity"/>
    <property type="evidence" value="ECO:0007669"/>
    <property type="project" value="InterPro"/>
</dbReference>
<feature type="coiled-coil region" evidence="9">
    <location>
        <begin position="242"/>
        <end position="273"/>
    </location>
</feature>
<feature type="domain" description="Histidine kinase" evidence="10">
    <location>
        <begin position="285"/>
        <end position="502"/>
    </location>
</feature>
<keyword evidence="7" id="KW-0067">ATP-binding</keyword>
<dbReference type="InterPro" id="IPR000014">
    <property type="entry name" value="PAS"/>
</dbReference>
<dbReference type="InterPro" id="IPR036291">
    <property type="entry name" value="NAD(P)-bd_dom_sf"/>
</dbReference>
<dbReference type="SMART" id="SM00387">
    <property type="entry name" value="HATPase_c"/>
    <property type="match status" value="1"/>
</dbReference>
<reference evidence="12 13" key="1">
    <citation type="submission" date="2018-11" db="EMBL/GenBank/DDBJ databases">
        <title>Genomic Encyclopedia of Type Strains, Phase IV (KMG-IV): sequencing the most valuable type-strain genomes for metagenomic binning, comparative biology and taxonomic classification.</title>
        <authorList>
            <person name="Goeker M."/>
        </authorList>
    </citation>
    <scope>NUCLEOTIDE SEQUENCE [LARGE SCALE GENOMIC DNA]</scope>
    <source>
        <strain evidence="12 13">DSM 22027</strain>
    </source>
</reference>
<dbReference type="Pfam" id="PF02518">
    <property type="entry name" value="HATPase_c"/>
    <property type="match status" value="1"/>
</dbReference>
<dbReference type="InterPro" id="IPR003594">
    <property type="entry name" value="HATPase_dom"/>
</dbReference>
<name>A0A3N1UQM4_9BACT</name>
<dbReference type="PRINTS" id="PR00344">
    <property type="entry name" value="BCTRLSENSOR"/>
</dbReference>
<evidence type="ECO:0000313" key="13">
    <source>
        <dbReference type="Proteomes" id="UP000276223"/>
    </source>
</evidence>
<dbReference type="InterPro" id="IPR013656">
    <property type="entry name" value="PAS_4"/>
</dbReference>
<dbReference type="InterPro" id="IPR005467">
    <property type="entry name" value="His_kinase_dom"/>
</dbReference>
<keyword evidence="6" id="KW-0418">Kinase</keyword>
<dbReference type="Gene3D" id="3.30.565.10">
    <property type="entry name" value="Histidine kinase-like ATPase, C-terminal domain"/>
    <property type="match status" value="1"/>
</dbReference>
<dbReference type="EMBL" id="RJVA01000013">
    <property type="protein sequence ID" value="ROQ90847.1"/>
    <property type="molecule type" value="Genomic_DNA"/>
</dbReference>
<dbReference type="InterPro" id="IPR035965">
    <property type="entry name" value="PAS-like_dom_sf"/>
</dbReference>
<dbReference type="SUPFAM" id="SSF55874">
    <property type="entry name" value="ATPase domain of HSP90 chaperone/DNA topoisomerase II/histidine kinase"/>
    <property type="match status" value="1"/>
</dbReference>
<evidence type="ECO:0000256" key="2">
    <source>
        <dbReference type="ARBA" id="ARBA00012438"/>
    </source>
</evidence>
<dbReference type="SUPFAM" id="SSF47384">
    <property type="entry name" value="Homodimeric domain of signal transducing histidine kinase"/>
    <property type="match status" value="1"/>
</dbReference>
<sequence>MTVDGTDRPMRIAVIGGGRRCKALLEMMDQRRFPGLRAQIVAVADPNQDAVGVQRAKAMGIMVTTDYKDFYKIPDLDLVIQLTGKEELLEDFIKHSPAKVRVLESAISRLFGDIIRFQEESLLHERQLELVEGIVESMFSSIRDRVAILQPDRKIVDANRAFLDWAGLSKEEILGKFCHQISHRSLEPCPHPSSHCPLEECLQTGSIGHAIHEHYDRNDEVRFCEITTVPLKSPNGSIELILEVQRDITDELEKKLEQKTQAFKRNLARLIHEDKMIALGKLVASAVHEINNPLSGIHALARLMRRQLEEGLLPADLEQFKYYLQLIDTESARCSTIVSNLLSFSRQHKLERRLFDVNKVIHDVVLLSRHRMELQHVSLGLELEQALPEIEGDAGQIQQCFINLIFNALEAMPEGGRLTVRTALDAKRREVRVEVEDTGVGIPNELMSQIFEPFFSTKNQDKGVGLGLSVVYGIVKEHRGSIYVKSKVGKGSCFIMRFPIPSKTSCHGREPQ</sequence>
<keyword evidence="13" id="KW-1185">Reference proteome</keyword>
<keyword evidence="3" id="KW-0597">Phosphoprotein</keyword>
<comment type="caution">
    <text evidence="12">The sequence shown here is derived from an EMBL/GenBank/DDBJ whole genome shotgun (WGS) entry which is preliminary data.</text>
</comment>
<dbReference type="InterPro" id="IPR004358">
    <property type="entry name" value="Sig_transdc_His_kin-like_C"/>
</dbReference>
<keyword evidence="8" id="KW-0902">Two-component regulatory system</keyword>